<sequence length="373" mass="43053">MQNHYTQGKAYEGLIGSFNSFLGILANDIGKKIIMHFQNLGDNGMYQQFYVEQIKLLQGLKLLEEKFGEDYYKDLRLSVELEESIILFGQNKLDECENTAMRVFERSMNSPNGRFLMAKAHYIISAVFRQRGVFKRGEEHMEISTELLEAVEVCEETAVNQYNWAALLAEMSAKAPLSICEKEEAEYRFENTQLHWRNQAQNNTNRCPMRTRTREINYHLKTSRQRCPDMSQQVSEKALAKASRAIDYVELNLLNDCSKRHRVTFFIAKSDYHIRRTSMNGSVYTAEVIKGDAKTAALILESALAIAIELNLFKEIEGIEDRLRNINLLMETNWQSQNQPHSSRAIVPVEREDESIDGLLEELARRSLELTTD</sequence>
<gene>
    <name evidence="2" type="primary">LOC116307198</name>
</gene>
<name>A0A6P8J5L7_ACTTE</name>
<dbReference type="OrthoDB" id="5956362at2759"/>
<keyword evidence="1" id="KW-1185">Reference proteome</keyword>
<dbReference type="InParanoid" id="A0A6P8J5L7"/>
<accession>A0A6P8J5L7</accession>
<reference evidence="2" key="1">
    <citation type="submission" date="2025-08" db="UniProtKB">
        <authorList>
            <consortium name="RefSeq"/>
        </authorList>
    </citation>
    <scope>IDENTIFICATION</scope>
    <source>
        <tissue evidence="2">Tentacle</tissue>
    </source>
</reference>
<dbReference type="RefSeq" id="XP_031573208.1">
    <property type="nucleotide sequence ID" value="XM_031717348.1"/>
</dbReference>
<evidence type="ECO:0000313" key="1">
    <source>
        <dbReference type="Proteomes" id="UP000515163"/>
    </source>
</evidence>
<protein>
    <submittedName>
        <fullName evidence="2">Uncharacterized protein LOC116307198 isoform X1</fullName>
    </submittedName>
</protein>
<proteinExistence type="predicted"/>
<dbReference type="KEGG" id="aten:116307198"/>
<dbReference type="Proteomes" id="UP000515163">
    <property type="component" value="Unplaced"/>
</dbReference>
<evidence type="ECO:0000313" key="2">
    <source>
        <dbReference type="RefSeq" id="XP_031573208.1"/>
    </source>
</evidence>
<dbReference type="GeneID" id="116307198"/>
<dbReference type="AlphaFoldDB" id="A0A6P8J5L7"/>
<organism evidence="1 2">
    <name type="scientific">Actinia tenebrosa</name>
    <name type="common">Australian red waratah sea anemone</name>
    <dbReference type="NCBI Taxonomy" id="6105"/>
    <lineage>
        <taxon>Eukaryota</taxon>
        <taxon>Metazoa</taxon>
        <taxon>Cnidaria</taxon>
        <taxon>Anthozoa</taxon>
        <taxon>Hexacorallia</taxon>
        <taxon>Actiniaria</taxon>
        <taxon>Actiniidae</taxon>
        <taxon>Actinia</taxon>
    </lineage>
</organism>